<feature type="region of interest" description="Disordered" evidence="1">
    <location>
        <begin position="1"/>
        <end position="41"/>
    </location>
</feature>
<keyword evidence="3" id="KW-1185">Reference proteome</keyword>
<evidence type="ECO:0000313" key="3">
    <source>
        <dbReference type="Proteomes" id="UP000315914"/>
    </source>
</evidence>
<proteinExistence type="predicted"/>
<accession>A0A560IFW9</accession>
<evidence type="ECO:0000256" key="1">
    <source>
        <dbReference type="SAM" id="MobiDB-lite"/>
    </source>
</evidence>
<dbReference type="AlphaFoldDB" id="A0A560IFW9"/>
<dbReference type="Proteomes" id="UP000315914">
    <property type="component" value="Unassembled WGS sequence"/>
</dbReference>
<evidence type="ECO:0000313" key="2">
    <source>
        <dbReference type="EMBL" id="TWB78736.1"/>
    </source>
</evidence>
<reference evidence="2 3" key="1">
    <citation type="submission" date="2019-06" db="EMBL/GenBank/DDBJ databases">
        <title>Genomic Encyclopedia of Type Strains, Phase IV (KMG-V): Genome sequencing to study the core and pangenomes of soil and plant-associated prokaryotes.</title>
        <authorList>
            <person name="Whitman W."/>
        </authorList>
    </citation>
    <scope>NUCLEOTIDE SEQUENCE [LARGE SCALE GENOMIC DNA]</scope>
    <source>
        <strain evidence="2 3">BR 10556</strain>
    </source>
</reference>
<sequence length="41" mass="4557">MEKIIPYDQGQSLEDGVAEHQANSARTQRRNGVVTFPGNNQ</sequence>
<organism evidence="2 3">
    <name type="scientific">Bradyrhizobium sacchari</name>
    <dbReference type="NCBI Taxonomy" id="1399419"/>
    <lineage>
        <taxon>Bacteria</taxon>
        <taxon>Pseudomonadati</taxon>
        <taxon>Pseudomonadota</taxon>
        <taxon>Alphaproteobacteria</taxon>
        <taxon>Hyphomicrobiales</taxon>
        <taxon>Nitrobacteraceae</taxon>
        <taxon>Bradyrhizobium</taxon>
    </lineage>
</organism>
<comment type="caution">
    <text evidence="2">The sequence shown here is derived from an EMBL/GenBank/DDBJ whole genome shotgun (WGS) entry which is preliminary data.</text>
</comment>
<dbReference type="EMBL" id="VITW01000003">
    <property type="protein sequence ID" value="TWB78736.1"/>
    <property type="molecule type" value="Genomic_DNA"/>
</dbReference>
<dbReference type="RefSeq" id="WP_283807710.1">
    <property type="nucleotide sequence ID" value="NZ_LWIG01000014.1"/>
</dbReference>
<protein>
    <submittedName>
        <fullName evidence="2">Uncharacterized protein</fullName>
    </submittedName>
</protein>
<gene>
    <name evidence="2" type="ORF">FBZ95_103582</name>
</gene>
<name>A0A560IFW9_9BRAD</name>